<dbReference type="EMBL" id="JAACNH010000003">
    <property type="protein sequence ID" value="KAG8447484.1"/>
    <property type="molecule type" value="Genomic_DNA"/>
</dbReference>
<evidence type="ECO:0000259" key="9">
    <source>
        <dbReference type="PROSITE" id="PS50850"/>
    </source>
</evidence>
<accession>A0A8T2JVG6</accession>
<reference evidence="10" key="1">
    <citation type="thesis" date="2020" institute="ProQuest LLC" country="789 East Eisenhower Parkway, Ann Arbor, MI, USA">
        <title>Comparative Genomics and Chromosome Evolution.</title>
        <authorList>
            <person name="Mudd A.B."/>
        </authorList>
    </citation>
    <scope>NUCLEOTIDE SEQUENCE</scope>
    <source>
        <strain evidence="10">Female2</strain>
        <tissue evidence="10">Blood</tissue>
    </source>
</reference>
<dbReference type="AlphaFoldDB" id="A0A8T2JVG6"/>
<feature type="domain" description="Major facilitator superfamily (MFS) profile" evidence="9">
    <location>
        <begin position="1"/>
        <end position="385"/>
    </location>
</feature>
<keyword evidence="5 8" id="KW-0812">Transmembrane</keyword>
<proteinExistence type="predicted"/>
<feature type="transmembrane region" description="Helical" evidence="8">
    <location>
        <begin position="336"/>
        <end position="359"/>
    </location>
</feature>
<sequence length="405" mass="45730">MDDPRESLLRDPPKPQYQSVGKALREEEKRYIRTLKNKKMFLAAFSRCAGKLTFGYALVYPSPVYISEISHAGVRGGLGACPQIMAVCGSLVLYALGLVLPWRWLAMVGEIPVITMLFLLCFMPYSPRFLISQGKDEEALRALEWLRGSDTDFHSEYDRIKNTIMRKSSSLSLAELRDAYYYKPILIAIFMRFLQQLSGISPILIYLETIFNRSKVILKGGSDAALVGVVRLISVIISAAVMDKAGRKILLLVSSALMFASSLSMGLYVHFTIERNDNSTNLTTTTISPDTEPINYIQIIPLICIMVYIVGYAFGWGPITWLLMSEILPLKSRGMASGLCVLMSWITGFVLTELFIPVVRRPSSFSWWLFVCAFLFTLFFVPETKGRTLEQIEVLLRTGRRSFIR</sequence>
<dbReference type="PROSITE" id="PS50850">
    <property type="entry name" value="MFS"/>
    <property type="match status" value="1"/>
</dbReference>
<dbReference type="FunFam" id="1.20.1250.20:FF:000218">
    <property type="entry name" value="facilitated trehalose transporter Tret1"/>
    <property type="match status" value="1"/>
</dbReference>
<dbReference type="GO" id="GO:0022857">
    <property type="term" value="F:transmembrane transporter activity"/>
    <property type="evidence" value="ECO:0007669"/>
    <property type="project" value="InterPro"/>
</dbReference>
<dbReference type="GO" id="GO:0005886">
    <property type="term" value="C:plasma membrane"/>
    <property type="evidence" value="ECO:0007669"/>
    <property type="project" value="UniProtKB-SubCell"/>
</dbReference>
<dbReference type="PROSITE" id="PS00216">
    <property type="entry name" value="SUGAR_TRANSPORT_1"/>
    <property type="match status" value="1"/>
</dbReference>
<feature type="transmembrane region" description="Helical" evidence="8">
    <location>
        <begin position="84"/>
        <end position="105"/>
    </location>
</feature>
<dbReference type="SUPFAM" id="SSF103473">
    <property type="entry name" value="MFS general substrate transporter"/>
    <property type="match status" value="1"/>
</dbReference>
<evidence type="ECO:0000256" key="7">
    <source>
        <dbReference type="ARBA" id="ARBA00023136"/>
    </source>
</evidence>
<feature type="transmembrane region" description="Helical" evidence="8">
    <location>
        <begin position="111"/>
        <end position="131"/>
    </location>
</feature>
<evidence type="ECO:0000313" key="11">
    <source>
        <dbReference type="Proteomes" id="UP000812440"/>
    </source>
</evidence>
<keyword evidence="2" id="KW-0813">Transport</keyword>
<evidence type="ECO:0000256" key="1">
    <source>
        <dbReference type="ARBA" id="ARBA00004651"/>
    </source>
</evidence>
<dbReference type="InterPro" id="IPR003663">
    <property type="entry name" value="Sugar/inositol_transpt"/>
</dbReference>
<comment type="subcellular location">
    <subcellularLocation>
        <location evidence="1">Cell membrane</location>
        <topology evidence="1">Multi-pass membrane protein</topology>
    </subcellularLocation>
</comment>
<evidence type="ECO:0000256" key="5">
    <source>
        <dbReference type="ARBA" id="ARBA00022692"/>
    </source>
</evidence>
<gene>
    <name evidence="10" type="ORF">GDO86_014833</name>
</gene>
<name>A0A8T2JVG6_9PIPI</name>
<feature type="transmembrane region" description="Helical" evidence="8">
    <location>
        <begin position="249"/>
        <end position="271"/>
    </location>
</feature>
<dbReference type="PRINTS" id="PR00171">
    <property type="entry name" value="SUGRTRNSPORT"/>
</dbReference>
<dbReference type="InterPro" id="IPR005829">
    <property type="entry name" value="Sugar_transporter_CS"/>
</dbReference>
<dbReference type="Pfam" id="PF00083">
    <property type="entry name" value="Sugar_tr"/>
    <property type="match status" value="1"/>
</dbReference>
<feature type="transmembrane region" description="Helical" evidence="8">
    <location>
        <begin position="299"/>
        <end position="324"/>
    </location>
</feature>
<feature type="transmembrane region" description="Helical" evidence="8">
    <location>
        <begin position="185"/>
        <end position="205"/>
    </location>
</feature>
<dbReference type="InterPro" id="IPR036259">
    <property type="entry name" value="MFS_trans_sf"/>
</dbReference>
<dbReference type="PANTHER" id="PTHR48021">
    <property type="match status" value="1"/>
</dbReference>
<comment type="caution">
    <text evidence="10">The sequence shown here is derived from an EMBL/GenBank/DDBJ whole genome shotgun (WGS) entry which is preliminary data.</text>
</comment>
<dbReference type="InterPro" id="IPR050549">
    <property type="entry name" value="MFS_Trehalose_Transporter"/>
</dbReference>
<dbReference type="Proteomes" id="UP000812440">
    <property type="component" value="Chromosome 8_10"/>
</dbReference>
<keyword evidence="11" id="KW-1185">Reference proteome</keyword>
<feature type="transmembrane region" description="Helical" evidence="8">
    <location>
        <begin position="365"/>
        <end position="381"/>
    </location>
</feature>
<dbReference type="InterPro" id="IPR020846">
    <property type="entry name" value="MFS_dom"/>
</dbReference>
<evidence type="ECO:0000256" key="4">
    <source>
        <dbReference type="ARBA" id="ARBA00022597"/>
    </source>
</evidence>
<keyword evidence="3" id="KW-1003">Cell membrane</keyword>
<dbReference type="OrthoDB" id="6612291at2759"/>
<keyword evidence="7 8" id="KW-0472">Membrane</keyword>
<organism evidence="10 11">
    <name type="scientific">Hymenochirus boettgeri</name>
    <name type="common">Congo dwarf clawed frog</name>
    <dbReference type="NCBI Taxonomy" id="247094"/>
    <lineage>
        <taxon>Eukaryota</taxon>
        <taxon>Metazoa</taxon>
        <taxon>Chordata</taxon>
        <taxon>Craniata</taxon>
        <taxon>Vertebrata</taxon>
        <taxon>Euteleostomi</taxon>
        <taxon>Amphibia</taxon>
        <taxon>Batrachia</taxon>
        <taxon>Anura</taxon>
        <taxon>Pipoidea</taxon>
        <taxon>Pipidae</taxon>
        <taxon>Pipinae</taxon>
        <taxon>Hymenochirus</taxon>
    </lineage>
</organism>
<keyword evidence="4" id="KW-0762">Sugar transport</keyword>
<protein>
    <recommendedName>
        <fullName evidence="9">Major facilitator superfamily (MFS) profile domain-containing protein</fullName>
    </recommendedName>
</protein>
<evidence type="ECO:0000256" key="2">
    <source>
        <dbReference type="ARBA" id="ARBA00022448"/>
    </source>
</evidence>
<dbReference type="InterPro" id="IPR005828">
    <property type="entry name" value="MFS_sugar_transport-like"/>
</dbReference>
<evidence type="ECO:0000256" key="6">
    <source>
        <dbReference type="ARBA" id="ARBA00022989"/>
    </source>
</evidence>
<keyword evidence="6 8" id="KW-1133">Transmembrane helix</keyword>
<evidence type="ECO:0000313" key="10">
    <source>
        <dbReference type="EMBL" id="KAG8447484.1"/>
    </source>
</evidence>
<dbReference type="PANTHER" id="PTHR48021:SF59">
    <property type="entry name" value="SOLUTE CARRIER FAMILY 2, FACILITATED GLUCOSE TRANSPORTER MEMBER 6"/>
    <property type="match status" value="1"/>
</dbReference>
<evidence type="ECO:0000256" key="3">
    <source>
        <dbReference type="ARBA" id="ARBA00022475"/>
    </source>
</evidence>
<dbReference type="Gene3D" id="1.20.1250.20">
    <property type="entry name" value="MFS general substrate transporter like domains"/>
    <property type="match status" value="1"/>
</dbReference>
<evidence type="ECO:0000256" key="8">
    <source>
        <dbReference type="SAM" id="Phobius"/>
    </source>
</evidence>